<dbReference type="OrthoDB" id="445896at2759"/>
<feature type="region of interest" description="Disordered" evidence="2">
    <location>
        <begin position="197"/>
        <end position="351"/>
    </location>
</feature>
<dbReference type="SUPFAM" id="SSF54236">
    <property type="entry name" value="Ubiquitin-like"/>
    <property type="match status" value="1"/>
</dbReference>
<evidence type="ECO:0000259" key="3">
    <source>
        <dbReference type="PROSITE" id="PS50105"/>
    </source>
</evidence>
<organism evidence="5 6">
    <name type="scientific">Microthyrium microscopicum</name>
    <dbReference type="NCBI Taxonomy" id="703497"/>
    <lineage>
        <taxon>Eukaryota</taxon>
        <taxon>Fungi</taxon>
        <taxon>Dikarya</taxon>
        <taxon>Ascomycota</taxon>
        <taxon>Pezizomycotina</taxon>
        <taxon>Dothideomycetes</taxon>
        <taxon>Dothideomycetes incertae sedis</taxon>
        <taxon>Microthyriales</taxon>
        <taxon>Microthyriaceae</taxon>
        <taxon>Microthyrium</taxon>
    </lineage>
</organism>
<feature type="compositionally biased region" description="Polar residues" evidence="2">
    <location>
        <begin position="31"/>
        <end position="53"/>
    </location>
</feature>
<dbReference type="SMART" id="SM00454">
    <property type="entry name" value="SAM"/>
    <property type="match status" value="1"/>
</dbReference>
<evidence type="ECO:0000313" key="6">
    <source>
        <dbReference type="Proteomes" id="UP000799302"/>
    </source>
</evidence>
<dbReference type="InterPro" id="IPR051569">
    <property type="entry name" value="SHANK"/>
</dbReference>
<feature type="region of interest" description="Disordered" evidence="2">
    <location>
        <begin position="1"/>
        <end position="57"/>
    </location>
</feature>
<dbReference type="InterPro" id="IPR013761">
    <property type="entry name" value="SAM/pointed_sf"/>
</dbReference>
<evidence type="ECO:0000256" key="2">
    <source>
        <dbReference type="SAM" id="MobiDB-lite"/>
    </source>
</evidence>
<dbReference type="Gene3D" id="1.10.150.50">
    <property type="entry name" value="Transcription Factor, Ets-1"/>
    <property type="match status" value="1"/>
</dbReference>
<evidence type="ECO:0000259" key="4">
    <source>
        <dbReference type="PROSITE" id="PS50200"/>
    </source>
</evidence>
<dbReference type="SUPFAM" id="SSF47769">
    <property type="entry name" value="SAM/Pointed domain"/>
    <property type="match status" value="1"/>
</dbReference>
<dbReference type="InterPro" id="IPR000159">
    <property type="entry name" value="RA_dom"/>
</dbReference>
<evidence type="ECO:0000256" key="1">
    <source>
        <dbReference type="SAM" id="Coils"/>
    </source>
</evidence>
<dbReference type="GO" id="GO:0007165">
    <property type="term" value="P:signal transduction"/>
    <property type="evidence" value="ECO:0007669"/>
    <property type="project" value="InterPro"/>
</dbReference>
<proteinExistence type="predicted"/>
<gene>
    <name evidence="5" type="ORF">BT63DRAFT_117893</name>
</gene>
<dbReference type="Pfam" id="PF00788">
    <property type="entry name" value="RA"/>
    <property type="match status" value="1"/>
</dbReference>
<dbReference type="Proteomes" id="UP000799302">
    <property type="component" value="Unassembled WGS sequence"/>
</dbReference>
<dbReference type="InterPro" id="IPR029071">
    <property type="entry name" value="Ubiquitin-like_domsf"/>
</dbReference>
<dbReference type="EMBL" id="MU004245">
    <property type="protein sequence ID" value="KAF2663408.1"/>
    <property type="molecule type" value="Genomic_DNA"/>
</dbReference>
<dbReference type="SMART" id="SM00314">
    <property type="entry name" value="RA"/>
    <property type="match status" value="1"/>
</dbReference>
<dbReference type="PANTHER" id="PTHR24135">
    <property type="entry name" value="SH3 AND MULTIPLE ANKYRIN REPEAT DOMAINS PROTEIN"/>
    <property type="match status" value="1"/>
</dbReference>
<dbReference type="CDD" id="cd09533">
    <property type="entry name" value="SAM_Ste50-like_fungal"/>
    <property type="match status" value="1"/>
</dbReference>
<dbReference type="CDD" id="cd01786">
    <property type="entry name" value="RA_STE50"/>
    <property type="match status" value="1"/>
</dbReference>
<sequence>MSSFKAAYRDEEADDDDYGSEIMSPTLPPDFQSSPTDSDGMSTEQTPTYSQSGHDGISPRGKIIDWSADQCADYIADLGLDQYADSFVDEMITGDALVALVHGDLKEMGINSIGHRLLILKSVYNIKMKQNIPVEPEHFTPLSAESQNTETPVTHDDIARIIHIIKDRDAEIKSLRDDLVRISEENRKLREEFLPLIKAEKNRNQPLPTPEDGPDPKSGGLSRKFSNKRIFLRETPGAKNPSPTIQEGRALADGSSLDPSAAALAASSHLTASMRDGISSPGHPPERSPTSPAYRDLTAPNSGGPMSRPFPRTNDSDYGQMALPTPSLSTISTPPTSVPPMPSSASTPSGSTPQVEIFKSFRVSIDDPCHKVLPVALKKYNIAADWRQYALYIVHGDQERCLGLNEKPLILFKQLDKEGRKPMFMLRKHAAPAEGTVSVGGGPPQSVAGLPSSSLPGGIL</sequence>
<feature type="compositionally biased region" description="Low complexity" evidence="2">
    <location>
        <begin position="324"/>
        <end position="335"/>
    </location>
</feature>
<dbReference type="PANTHER" id="PTHR24135:SF28">
    <property type="entry name" value="LD13733P"/>
    <property type="match status" value="1"/>
</dbReference>
<dbReference type="AlphaFoldDB" id="A0A6A6TX14"/>
<accession>A0A6A6TX14</accession>
<feature type="compositionally biased region" description="Polar residues" evidence="2">
    <location>
        <begin position="451"/>
        <end position="460"/>
    </location>
</feature>
<protein>
    <submittedName>
        <fullName evidence="5">RA-domain-containing protein</fullName>
    </submittedName>
</protein>
<dbReference type="Pfam" id="PF00536">
    <property type="entry name" value="SAM_1"/>
    <property type="match status" value="1"/>
</dbReference>
<feature type="compositionally biased region" description="Low complexity" evidence="2">
    <location>
        <begin position="251"/>
        <end position="273"/>
    </location>
</feature>
<feature type="domain" description="SAM" evidence="3">
    <location>
        <begin position="66"/>
        <end position="129"/>
    </location>
</feature>
<feature type="region of interest" description="Disordered" evidence="2">
    <location>
        <begin position="434"/>
        <end position="460"/>
    </location>
</feature>
<name>A0A6A6TX14_9PEZI</name>
<reference evidence="5" key="1">
    <citation type="journal article" date="2020" name="Stud. Mycol.">
        <title>101 Dothideomycetes genomes: a test case for predicting lifestyles and emergence of pathogens.</title>
        <authorList>
            <person name="Haridas S."/>
            <person name="Albert R."/>
            <person name="Binder M."/>
            <person name="Bloem J."/>
            <person name="Labutti K."/>
            <person name="Salamov A."/>
            <person name="Andreopoulos B."/>
            <person name="Baker S."/>
            <person name="Barry K."/>
            <person name="Bills G."/>
            <person name="Bluhm B."/>
            <person name="Cannon C."/>
            <person name="Castanera R."/>
            <person name="Culley D."/>
            <person name="Daum C."/>
            <person name="Ezra D."/>
            <person name="Gonzalez J."/>
            <person name="Henrissat B."/>
            <person name="Kuo A."/>
            <person name="Liang C."/>
            <person name="Lipzen A."/>
            <person name="Lutzoni F."/>
            <person name="Magnuson J."/>
            <person name="Mondo S."/>
            <person name="Nolan M."/>
            <person name="Ohm R."/>
            <person name="Pangilinan J."/>
            <person name="Park H.-J."/>
            <person name="Ramirez L."/>
            <person name="Alfaro M."/>
            <person name="Sun H."/>
            <person name="Tritt A."/>
            <person name="Yoshinaga Y."/>
            <person name="Zwiers L.-H."/>
            <person name="Turgeon B."/>
            <person name="Goodwin S."/>
            <person name="Spatafora J."/>
            <person name="Crous P."/>
            <person name="Grigoriev I."/>
        </authorList>
    </citation>
    <scope>NUCLEOTIDE SEQUENCE</scope>
    <source>
        <strain evidence="5">CBS 115976</strain>
    </source>
</reference>
<keyword evidence="6" id="KW-1185">Reference proteome</keyword>
<evidence type="ECO:0000313" key="5">
    <source>
        <dbReference type="EMBL" id="KAF2663408.1"/>
    </source>
</evidence>
<dbReference type="PROSITE" id="PS50105">
    <property type="entry name" value="SAM_DOMAIN"/>
    <property type="match status" value="1"/>
</dbReference>
<feature type="domain" description="Ras-associating" evidence="4">
    <location>
        <begin position="358"/>
        <end position="431"/>
    </location>
</feature>
<dbReference type="InterPro" id="IPR001660">
    <property type="entry name" value="SAM"/>
</dbReference>
<dbReference type="Gene3D" id="3.10.20.90">
    <property type="entry name" value="Phosphatidylinositol 3-kinase Catalytic Subunit, Chain A, domain 1"/>
    <property type="match status" value="1"/>
</dbReference>
<dbReference type="PROSITE" id="PS50200">
    <property type="entry name" value="RA"/>
    <property type="match status" value="1"/>
</dbReference>
<keyword evidence="1" id="KW-0175">Coiled coil</keyword>
<feature type="coiled-coil region" evidence="1">
    <location>
        <begin position="165"/>
        <end position="192"/>
    </location>
</feature>